<evidence type="ECO:0000256" key="4">
    <source>
        <dbReference type="RuleBase" id="RU004273"/>
    </source>
</evidence>
<dbReference type="InterPro" id="IPR029052">
    <property type="entry name" value="Metallo-depent_PP-like"/>
</dbReference>
<evidence type="ECO:0000256" key="3">
    <source>
        <dbReference type="ARBA" id="ARBA00023211"/>
    </source>
</evidence>
<name>A0ABR2KGV4_9EUKA</name>
<comment type="catalytic activity">
    <reaction evidence="4">
        <text>O-phospho-L-threonyl-[protein] + H2O = L-threonyl-[protein] + phosphate</text>
        <dbReference type="Rhea" id="RHEA:47004"/>
        <dbReference type="Rhea" id="RHEA-COMP:11060"/>
        <dbReference type="Rhea" id="RHEA-COMP:11605"/>
        <dbReference type="ChEBI" id="CHEBI:15377"/>
        <dbReference type="ChEBI" id="CHEBI:30013"/>
        <dbReference type="ChEBI" id="CHEBI:43474"/>
        <dbReference type="ChEBI" id="CHEBI:61977"/>
        <dbReference type="EC" id="3.1.3.16"/>
    </reaction>
</comment>
<dbReference type="Proteomes" id="UP001470230">
    <property type="component" value="Unassembled WGS sequence"/>
</dbReference>
<gene>
    <name evidence="6" type="ORF">M9Y10_035130</name>
</gene>
<reference evidence="6 7" key="1">
    <citation type="submission" date="2024-04" db="EMBL/GenBank/DDBJ databases">
        <title>Tritrichomonas musculus Genome.</title>
        <authorList>
            <person name="Alves-Ferreira E."/>
            <person name="Grigg M."/>
            <person name="Lorenzi H."/>
            <person name="Galac M."/>
        </authorList>
    </citation>
    <scope>NUCLEOTIDE SEQUENCE [LARGE SCALE GENOMIC DNA]</scope>
    <source>
        <strain evidence="6 7">EAF2021</strain>
    </source>
</reference>
<dbReference type="InterPro" id="IPR047129">
    <property type="entry name" value="PPA2-like"/>
</dbReference>
<comment type="caution">
    <text evidence="6">The sequence shown here is derived from an EMBL/GenBank/DDBJ whole genome shotgun (WGS) entry which is preliminary data.</text>
</comment>
<dbReference type="SMART" id="SM00156">
    <property type="entry name" value="PP2Ac"/>
    <property type="match status" value="1"/>
</dbReference>
<sequence length="334" mass="38673">MSNIDLNDQELDEIIEIIKQAELIPERKLTSLLLKLMEVLYTESNVLELHSPITICGDIHGQLFDVFQLFKRACPGNSIGDQQFLFMGDYVDRGRFSVDTFAFLCALKIKYPNQFHLLRGNHECRQINQMYGFYQEILFNYGHTGIWSLCNEVFDLLPMAAVIDHRVFSVHGGLSPTIQTIESINLTNRQQELPSVGSFADLTWSDPEDVSSWKKNMRGAGFLFGKDPVHKFCYNNGLDFVTRSHQPAMEGYQWFFNKKFVTVWSAPNYMYRTGNKATVMKYHPGSNKGITDEDRNNPIFIFDDNDDYHFVLFDPCPDSERKFPDEEIQSVYFL</sequence>
<dbReference type="InterPro" id="IPR004843">
    <property type="entry name" value="Calcineurin-like_PHP"/>
</dbReference>
<evidence type="ECO:0000256" key="2">
    <source>
        <dbReference type="ARBA" id="ARBA00022801"/>
    </source>
</evidence>
<organism evidence="6 7">
    <name type="scientific">Tritrichomonas musculus</name>
    <dbReference type="NCBI Taxonomy" id="1915356"/>
    <lineage>
        <taxon>Eukaryota</taxon>
        <taxon>Metamonada</taxon>
        <taxon>Parabasalia</taxon>
        <taxon>Tritrichomonadida</taxon>
        <taxon>Tritrichomonadidae</taxon>
        <taxon>Tritrichomonas</taxon>
    </lineage>
</organism>
<dbReference type="PROSITE" id="PS00125">
    <property type="entry name" value="SER_THR_PHOSPHATASE"/>
    <property type="match status" value="1"/>
</dbReference>
<dbReference type="PANTHER" id="PTHR45619">
    <property type="entry name" value="SERINE/THREONINE-PROTEIN PHOSPHATASE PP2A-RELATED"/>
    <property type="match status" value="1"/>
</dbReference>
<evidence type="ECO:0000313" key="7">
    <source>
        <dbReference type="Proteomes" id="UP001470230"/>
    </source>
</evidence>
<accession>A0ABR2KGV4</accession>
<keyword evidence="1" id="KW-0479">Metal-binding</keyword>
<dbReference type="SUPFAM" id="SSF56300">
    <property type="entry name" value="Metallo-dependent phosphatases"/>
    <property type="match status" value="1"/>
</dbReference>
<keyword evidence="2 4" id="KW-0378">Hydrolase</keyword>
<evidence type="ECO:0000256" key="1">
    <source>
        <dbReference type="ARBA" id="ARBA00022723"/>
    </source>
</evidence>
<evidence type="ECO:0000313" key="6">
    <source>
        <dbReference type="EMBL" id="KAK8890355.1"/>
    </source>
</evidence>
<protein>
    <recommendedName>
        <fullName evidence="4">Serine/threonine-protein phosphatase</fullName>
        <ecNumber evidence="4">3.1.3.16</ecNumber>
    </recommendedName>
</protein>
<dbReference type="EC" id="3.1.3.16" evidence="4"/>
<dbReference type="PRINTS" id="PR00114">
    <property type="entry name" value="STPHPHTASE"/>
</dbReference>
<feature type="domain" description="Serine/threonine specific protein phosphatases" evidence="5">
    <location>
        <begin position="118"/>
        <end position="123"/>
    </location>
</feature>
<dbReference type="Pfam" id="PF00149">
    <property type="entry name" value="Metallophos"/>
    <property type="match status" value="1"/>
</dbReference>
<keyword evidence="3" id="KW-0464">Manganese</keyword>
<evidence type="ECO:0000259" key="5">
    <source>
        <dbReference type="PROSITE" id="PS00125"/>
    </source>
</evidence>
<proteinExistence type="inferred from homology"/>
<dbReference type="InterPro" id="IPR006186">
    <property type="entry name" value="Ser/Thr-sp_prot-phosphatase"/>
</dbReference>
<keyword evidence="7" id="KW-1185">Reference proteome</keyword>
<comment type="similarity">
    <text evidence="4">Belongs to the PPP phosphatase family.</text>
</comment>
<dbReference type="Gene3D" id="3.60.21.10">
    <property type="match status" value="1"/>
</dbReference>
<dbReference type="EMBL" id="JAPFFF010000005">
    <property type="protein sequence ID" value="KAK8890355.1"/>
    <property type="molecule type" value="Genomic_DNA"/>
</dbReference>